<dbReference type="EMBL" id="CAJZBQ010000055">
    <property type="protein sequence ID" value="CAG9332905.1"/>
    <property type="molecule type" value="Genomic_DNA"/>
</dbReference>
<reference evidence="1" key="1">
    <citation type="submission" date="2021-09" db="EMBL/GenBank/DDBJ databases">
        <authorList>
            <consortium name="AG Swart"/>
            <person name="Singh M."/>
            <person name="Singh A."/>
            <person name="Seah K."/>
            <person name="Emmerich C."/>
        </authorList>
    </citation>
    <scope>NUCLEOTIDE SEQUENCE</scope>
    <source>
        <strain evidence="1">ATCC30299</strain>
    </source>
</reference>
<dbReference type="GO" id="GO:0005758">
    <property type="term" value="C:mitochondrial intermembrane space"/>
    <property type="evidence" value="ECO:0007669"/>
    <property type="project" value="InterPro"/>
</dbReference>
<dbReference type="Proteomes" id="UP001162131">
    <property type="component" value="Unassembled WGS sequence"/>
</dbReference>
<evidence type="ECO:0008006" key="3">
    <source>
        <dbReference type="Google" id="ProtNLM"/>
    </source>
</evidence>
<accession>A0AAU9K730</accession>
<evidence type="ECO:0000313" key="1">
    <source>
        <dbReference type="EMBL" id="CAG9332905.1"/>
    </source>
</evidence>
<dbReference type="PANTHER" id="PTHR13639">
    <property type="entry name" value="CYTOCHROME C OXIDASE ASSEMBLY FACTOR 4 HOMOLOG, MITOCHONDRIAL"/>
    <property type="match status" value="1"/>
</dbReference>
<dbReference type="GO" id="GO:0033617">
    <property type="term" value="P:mitochondrial respiratory chain complex IV assembly"/>
    <property type="evidence" value="ECO:0007669"/>
    <property type="project" value="InterPro"/>
</dbReference>
<dbReference type="AlphaFoldDB" id="A0AAU9K730"/>
<dbReference type="PANTHER" id="PTHR13639:SF2">
    <property type="entry name" value="CYTOCHROME C OXIDASE ASSEMBLY FACTOR 4 HOMOLOG, MITOCHONDRIAL"/>
    <property type="match status" value="1"/>
</dbReference>
<proteinExistence type="predicted"/>
<evidence type="ECO:0000313" key="2">
    <source>
        <dbReference type="Proteomes" id="UP001162131"/>
    </source>
</evidence>
<keyword evidence="2" id="KW-1185">Reference proteome</keyword>
<gene>
    <name evidence="1" type="ORF">BSTOLATCC_MIC57191</name>
</gene>
<organism evidence="1 2">
    <name type="scientific">Blepharisma stoltei</name>
    <dbReference type="NCBI Taxonomy" id="1481888"/>
    <lineage>
        <taxon>Eukaryota</taxon>
        <taxon>Sar</taxon>
        <taxon>Alveolata</taxon>
        <taxon>Ciliophora</taxon>
        <taxon>Postciliodesmatophora</taxon>
        <taxon>Heterotrichea</taxon>
        <taxon>Heterotrichida</taxon>
        <taxon>Blepharismidae</taxon>
        <taxon>Blepharisma</taxon>
    </lineage>
</organism>
<dbReference type="InterPro" id="IPR039870">
    <property type="entry name" value="Coa4-like"/>
</dbReference>
<comment type="caution">
    <text evidence="1">The sequence shown here is derived from an EMBL/GenBank/DDBJ whole genome shotgun (WGS) entry which is preliminary data.</text>
</comment>
<sequence length="67" mass="7678">MCDKIQEGNEKYNDSRAIVEKSGCAGPHDTLELCLNKHKDWRKCQVEVVELAKCMRVTGIAQQESRR</sequence>
<name>A0AAU9K730_9CILI</name>
<protein>
    <recommendedName>
        <fullName evidence="3">IMS import disulfide relay-system CHCH-CHCH-like Cx9C domain-containing protein</fullName>
    </recommendedName>
</protein>